<evidence type="ECO:0000313" key="1">
    <source>
        <dbReference type="EMBL" id="ALA13160.1"/>
    </source>
</evidence>
<dbReference type="OrthoDB" id="11353at10239"/>
<dbReference type="GeneID" id="26633370"/>
<organism evidence="1 2">
    <name type="scientific">Bacillus phage TsarBomba</name>
    <dbReference type="NCBI Taxonomy" id="1690456"/>
    <lineage>
        <taxon>Viruses</taxon>
        <taxon>Duplodnaviria</taxon>
        <taxon>Heunggongvirae</taxon>
        <taxon>Uroviricota</taxon>
        <taxon>Caudoviricetes</taxon>
        <taxon>Herelleviridae</taxon>
        <taxon>Bastillevirinae</taxon>
        <taxon>Tsarbombavirus</taxon>
        <taxon>Tsarbombavirus tsarbomba</taxon>
    </lineage>
</organism>
<gene>
    <name evidence="1" type="ORF">TSARBOMBA_44</name>
</gene>
<protein>
    <submittedName>
        <fullName evidence="1">Uncharacterized protein</fullName>
    </submittedName>
</protein>
<proteinExistence type="predicted"/>
<dbReference type="Proteomes" id="UP000204602">
    <property type="component" value="Segment"/>
</dbReference>
<accession>A0A0K2D081</accession>
<dbReference type="RefSeq" id="YP_009206879.1">
    <property type="nucleotide sequence ID" value="NC_028890.1"/>
</dbReference>
<dbReference type="EMBL" id="KT224359">
    <property type="protein sequence ID" value="ALA13160.1"/>
    <property type="molecule type" value="Genomic_DNA"/>
</dbReference>
<sequence length="170" mass="19629">MFGLSEKDFDEFRDLAQDFAVEELTPTILSEAKLITMLVEKDGKLVPIPSHINKMLSDLETIITLTTVNMACDYADLVTKLELTEADIIKHLHEKYEIYVTNQFIKYCLCFTTEASDRIVGEIILELPYLYVDAISDEEFDGDKYLEDKLKAYNDYLENSPVFSEEDEEE</sequence>
<name>A0A0K2D081_9CAUD</name>
<evidence type="ECO:0000313" key="2">
    <source>
        <dbReference type="Proteomes" id="UP000204602"/>
    </source>
</evidence>
<dbReference type="InterPro" id="IPR055822">
    <property type="entry name" value="DUF7398"/>
</dbReference>
<keyword evidence="2" id="KW-1185">Reference proteome</keyword>
<dbReference type="Pfam" id="PF24131">
    <property type="entry name" value="DUF7398"/>
    <property type="match status" value="1"/>
</dbReference>
<reference evidence="1 2" key="1">
    <citation type="journal article" date="2015" name="Genome Announc.">
        <title>Complete Genome Sequence of Bacillus cereus Group Phage TsarBomba.</title>
        <authorList>
            <person name="Erill I."/>
            <person name="Caruso S.M."/>
        </authorList>
    </citation>
    <scope>NUCLEOTIDE SEQUENCE [LARGE SCALE GENOMIC DNA]</scope>
</reference>
<dbReference type="KEGG" id="vg:26633370"/>